<comment type="caution">
    <text evidence="6">The sequence shown here is derived from an EMBL/GenBank/DDBJ whole genome shotgun (WGS) entry which is preliminary data.</text>
</comment>
<sequence>MGKIIAITNQKGGVGKTTSTVNLGASLAQLGNKVLLVDIDPQGNATSGVGINKGDMDQCVYNILVEDLDAKEVCIPTDVENLSIIPATIQLAGAEIELVPTISREVKLKKSLDAIKHNFDYILIDCPPSLGLLTINALTSADSVLIPVQCEYYALEGLSQLLNTIRLVQKHLNKQLMIEGVLLTMLDARTNLGIQVIEEVKMYFQDKVYKSIIPRNIRLGEAPSHGQPITVYDPKSKGAEVYLELAKEVMEVGETVR</sequence>
<gene>
    <name evidence="6" type="ORF">DFR56_11570</name>
</gene>
<dbReference type="Gene3D" id="3.40.50.300">
    <property type="entry name" value="P-loop containing nucleotide triphosphate hydrolases"/>
    <property type="match status" value="1"/>
</dbReference>
<dbReference type="OrthoDB" id="9815116at2"/>
<evidence type="ECO:0000259" key="5">
    <source>
        <dbReference type="Pfam" id="PF13614"/>
    </source>
</evidence>
<protein>
    <recommendedName>
        <fullName evidence="4">Sporulation initiation inhibitor protein Soj</fullName>
    </recommendedName>
</protein>
<evidence type="ECO:0000256" key="2">
    <source>
        <dbReference type="ARBA" id="ARBA00049360"/>
    </source>
</evidence>
<comment type="similarity">
    <text evidence="1">Belongs to the ParA family.</text>
</comment>
<dbReference type="InterPro" id="IPR025669">
    <property type="entry name" value="AAA_dom"/>
</dbReference>
<dbReference type="AlphaFoldDB" id="A0A2V3VP12"/>
<dbReference type="PANTHER" id="PTHR13696">
    <property type="entry name" value="P-LOOP CONTAINING NUCLEOSIDE TRIPHOSPHATE HYDROLASE"/>
    <property type="match status" value="1"/>
</dbReference>
<proteinExistence type="inferred from homology"/>
<dbReference type="Proteomes" id="UP000247978">
    <property type="component" value="Unassembled WGS sequence"/>
</dbReference>
<evidence type="ECO:0000313" key="7">
    <source>
        <dbReference type="Proteomes" id="UP000247978"/>
    </source>
</evidence>
<evidence type="ECO:0000256" key="3">
    <source>
        <dbReference type="ARBA" id="ARBA00062323"/>
    </source>
</evidence>
<dbReference type="FunFam" id="3.40.50.300:FF:000285">
    <property type="entry name" value="Sporulation initiation inhibitor Soj"/>
    <property type="match status" value="1"/>
</dbReference>
<dbReference type="CDD" id="cd02042">
    <property type="entry name" value="ParAB_family"/>
    <property type="match status" value="1"/>
</dbReference>
<dbReference type="EMBL" id="QJJQ01000015">
    <property type="protein sequence ID" value="PXW83597.1"/>
    <property type="molecule type" value="Genomic_DNA"/>
</dbReference>
<evidence type="ECO:0000313" key="6">
    <source>
        <dbReference type="EMBL" id="PXW83597.1"/>
    </source>
</evidence>
<comment type="subunit">
    <text evidence="3">Dimerizes in the presence of ATP but not ADP; ATP-binding is required for double-stranded (ds)DNA-binding. Interacts with DnaA.</text>
</comment>
<keyword evidence="7" id="KW-1185">Reference proteome</keyword>
<dbReference type="PIRSF" id="PIRSF009320">
    <property type="entry name" value="Nuc_binding_HP_1000"/>
    <property type="match status" value="1"/>
</dbReference>
<evidence type="ECO:0000256" key="4">
    <source>
        <dbReference type="ARBA" id="ARBA00071824"/>
    </source>
</evidence>
<name>A0A2V3VP12_9BACI</name>
<dbReference type="PANTHER" id="PTHR13696:SF52">
    <property type="entry name" value="PARA FAMILY PROTEIN CT_582"/>
    <property type="match status" value="1"/>
</dbReference>
<accession>A0A2V3VP12</accession>
<reference evidence="6 7" key="1">
    <citation type="submission" date="2018-05" db="EMBL/GenBank/DDBJ databases">
        <title>Genomic Encyclopedia of Type Strains, Phase IV (KMG-IV): sequencing the most valuable type-strain genomes for metagenomic binning, comparative biology and taxonomic classification.</title>
        <authorList>
            <person name="Goeker M."/>
        </authorList>
    </citation>
    <scope>NUCLEOTIDE SEQUENCE [LARGE SCALE GENOMIC DNA]</scope>
    <source>
        <strain evidence="6 7">DSM 28556</strain>
    </source>
</reference>
<dbReference type="RefSeq" id="WP_110396790.1">
    <property type="nucleotide sequence ID" value="NZ_JBHUHB010000001.1"/>
</dbReference>
<dbReference type="InterPro" id="IPR050678">
    <property type="entry name" value="DNA_Partitioning_ATPase"/>
</dbReference>
<comment type="catalytic activity">
    <reaction evidence="2">
        <text>ATP + H2O = ADP + phosphate + H(+)</text>
        <dbReference type="Rhea" id="RHEA:13065"/>
        <dbReference type="ChEBI" id="CHEBI:15377"/>
        <dbReference type="ChEBI" id="CHEBI:15378"/>
        <dbReference type="ChEBI" id="CHEBI:30616"/>
        <dbReference type="ChEBI" id="CHEBI:43474"/>
        <dbReference type="ChEBI" id="CHEBI:456216"/>
    </reaction>
</comment>
<dbReference type="SUPFAM" id="SSF52540">
    <property type="entry name" value="P-loop containing nucleoside triphosphate hydrolases"/>
    <property type="match status" value="1"/>
</dbReference>
<evidence type="ECO:0000256" key="1">
    <source>
        <dbReference type="ARBA" id="ARBA00006976"/>
    </source>
</evidence>
<organism evidence="6 7">
    <name type="scientific">Pseudogracilibacillus auburnensis</name>
    <dbReference type="NCBI Taxonomy" id="1494959"/>
    <lineage>
        <taxon>Bacteria</taxon>
        <taxon>Bacillati</taxon>
        <taxon>Bacillota</taxon>
        <taxon>Bacilli</taxon>
        <taxon>Bacillales</taxon>
        <taxon>Bacillaceae</taxon>
        <taxon>Pseudogracilibacillus</taxon>
    </lineage>
</organism>
<dbReference type="InterPro" id="IPR027417">
    <property type="entry name" value="P-loop_NTPase"/>
</dbReference>
<feature type="domain" description="AAA" evidence="5">
    <location>
        <begin position="3"/>
        <end position="178"/>
    </location>
</feature>
<dbReference type="Pfam" id="PF13614">
    <property type="entry name" value="AAA_31"/>
    <property type="match status" value="1"/>
</dbReference>